<proteinExistence type="inferred from homology"/>
<dbReference type="OrthoDB" id="8522929at2"/>
<organism evidence="9 10">
    <name type="scientific">Aliiruegeria lutimaris</name>
    <dbReference type="NCBI Taxonomy" id="571298"/>
    <lineage>
        <taxon>Bacteria</taxon>
        <taxon>Pseudomonadati</taxon>
        <taxon>Pseudomonadota</taxon>
        <taxon>Alphaproteobacteria</taxon>
        <taxon>Rhodobacterales</taxon>
        <taxon>Roseobacteraceae</taxon>
        <taxon>Aliiruegeria</taxon>
    </lineage>
</organism>
<name>A0A1G8YTX1_9RHOB</name>
<dbReference type="RefSeq" id="WP_093157558.1">
    <property type="nucleotide sequence ID" value="NZ_FNEK01000030.1"/>
</dbReference>
<evidence type="ECO:0000256" key="6">
    <source>
        <dbReference type="ARBA" id="ARBA00023136"/>
    </source>
</evidence>
<dbReference type="STRING" id="571298.SAMN04488026_103020"/>
<feature type="domain" description="ABC3 transporter permease C-terminal" evidence="8">
    <location>
        <begin position="268"/>
        <end position="375"/>
    </location>
</feature>
<evidence type="ECO:0000313" key="10">
    <source>
        <dbReference type="Proteomes" id="UP000199382"/>
    </source>
</evidence>
<keyword evidence="5 7" id="KW-1133">Transmembrane helix</keyword>
<feature type="transmembrane region" description="Helical" evidence="7">
    <location>
        <begin position="30"/>
        <end position="50"/>
    </location>
</feature>
<comment type="similarity">
    <text evidence="2">Belongs to the ABC-4 integral membrane protein family. LolC/E subfamily.</text>
</comment>
<keyword evidence="3" id="KW-1003">Cell membrane</keyword>
<evidence type="ECO:0000256" key="1">
    <source>
        <dbReference type="ARBA" id="ARBA00004651"/>
    </source>
</evidence>
<dbReference type="InterPro" id="IPR051447">
    <property type="entry name" value="Lipoprotein-release_system"/>
</dbReference>
<dbReference type="InterPro" id="IPR003838">
    <property type="entry name" value="ABC3_permease_C"/>
</dbReference>
<evidence type="ECO:0000256" key="3">
    <source>
        <dbReference type="ARBA" id="ARBA00022475"/>
    </source>
</evidence>
<keyword evidence="10" id="KW-1185">Reference proteome</keyword>
<evidence type="ECO:0000256" key="7">
    <source>
        <dbReference type="SAM" id="Phobius"/>
    </source>
</evidence>
<evidence type="ECO:0000256" key="2">
    <source>
        <dbReference type="ARBA" id="ARBA00005236"/>
    </source>
</evidence>
<reference evidence="9 10" key="1">
    <citation type="submission" date="2016-10" db="EMBL/GenBank/DDBJ databases">
        <authorList>
            <person name="de Groot N.N."/>
        </authorList>
    </citation>
    <scope>NUCLEOTIDE SEQUENCE [LARGE SCALE GENOMIC DNA]</scope>
    <source>
        <strain evidence="9 10">DSM 25294</strain>
    </source>
</reference>
<dbReference type="GO" id="GO:0098797">
    <property type="term" value="C:plasma membrane protein complex"/>
    <property type="evidence" value="ECO:0007669"/>
    <property type="project" value="TreeGrafter"/>
</dbReference>
<dbReference type="GO" id="GO:0044874">
    <property type="term" value="P:lipoprotein localization to outer membrane"/>
    <property type="evidence" value="ECO:0007669"/>
    <property type="project" value="TreeGrafter"/>
</dbReference>
<evidence type="ECO:0000259" key="8">
    <source>
        <dbReference type="Pfam" id="PF02687"/>
    </source>
</evidence>
<sequence>MTSWLRRQRALAEYTLAALARRRIKNTGLLLIYAMVIFVVASATLFATALRKEAEVVLAEAPEVIIQNLVMGRHDLIPGDVIAEIDGIRGVASIKGRLWGYFYDRLNGANYTLMVPLDPAMAPPAGQAIIGESLPRVREMPWETAPLFLSRTPGDLVRFDIAKRLSSDSALVSTDLILLNEANFRAFFELPEDVYTDIALSIRNPREIDTIVEKIGRLLPNARLVTRDEIARTYQKLFSWREGIMVLLAGASVLAFVIFAAEKASGLSAEETREIGILKAIGWDTGDVIAMKLWEGGLVSFGAFLLGTVLAYLHVFAFDAGLFASVLKGWSVIYPDFALTPGIDGLQLTALFFLTVLPYMAATIVPIWRAATADPDQVMR</sequence>
<dbReference type="EMBL" id="FNEK01000030">
    <property type="protein sequence ID" value="SDK06268.1"/>
    <property type="molecule type" value="Genomic_DNA"/>
</dbReference>
<evidence type="ECO:0000313" key="9">
    <source>
        <dbReference type="EMBL" id="SDK06268.1"/>
    </source>
</evidence>
<accession>A0A1G8YTX1</accession>
<evidence type="ECO:0000256" key="5">
    <source>
        <dbReference type="ARBA" id="ARBA00022989"/>
    </source>
</evidence>
<dbReference type="Pfam" id="PF02687">
    <property type="entry name" value="FtsX"/>
    <property type="match status" value="1"/>
</dbReference>
<keyword evidence="6 7" id="KW-0472">Membrane</keyword>
<dbReference type="PANTHER" id="PTHR30489:SF0">
    <property type="entry name" value="LIPOPROTEIN-RELEASING SYSTEM TRANSMEMBRANE PROTEIN LOLE"/>
    <property type="match status" value="1"/>
</dbReference>
<gene>
    <name evidence="9" type="ORF">SAMN04488026_103020</name>
</gene>
<dbReference type="Proteomes" id="UP000199382">
    <property type="component" value="Unassembled WGS sequence"/>
</dbReference>
<protein>
    <submittedName>
        <fullName evidence="9">FtsX-like permease family protein</fullName>
    </submittedName>
</protein>
<evidence type="ECO:0000256" key="4">
    <source>
        <dbReference type="ARBA" id="ARBA00022692"/>
    </source>
</evidence>
<comment type="subcellular location">
    <subcellularLocation>
        <location evidence="1">Cell membrane</location>
        <topology evidence="1">Multi-pass membrane protein</topology>
    </subcellularLocation>
</comment>
<dbReference type="PANTHER" id="PTHR30489">
    <property type="entry name" value="LIPOPROTEIN-RELEASING SYSTEM TRANSMEMBRANE PROTEIN LOLE"/>
    <property type="match status" value="1"/>
</dbReference>
<keyword evidence="4 7" id="KW-0812">Transmembrane</keyword>
<feature type="transmembrane region" description="Helical" evidence="7">
    <location>
        <begin position="348"/>
        <end position="371"/>
    </location>
</feature>
<dbReference type="AlphaFoldDB" id="A0A1G8YTX1"/>
<feature type="transmembrane region" description="Helical" evidence="7">
    <location>
        <begin position="301"/>
        <end position="327"/>
    </location>
</feature>
<feature type="transmembrane region" description="Helical" evidence="7">
    <location>
        <begin position="244"/>
        <end position="261"/>
    </location>
</feature>